<evidence type="ECO:0000256" key="1">
    <source>
        <dbReference type="ARBA" id="ARBA00007274"/>
    </source>
</evidence>
<evidence type="ECO:0000256" key="4">
    <source>
        <dbReference type="ARBA" id="ARBA00023315"/>
    </source>
</evidence>
<feature type="binding site" evidence="6">
    <location>
        <position position="150"/>
    </location>
    <ligand>
        <name>acetyl-CoA</name>
        <dbReference type="ChEBI" id="CHEBI:57288"/>
    </ligand>
</feature>
<organism evidence="7 8">
    <name type="scientific">Paraperlucidibaca baekdonensis</name>
    <dbReference type="NCBI Taxonomy" id="748120"/>
    <lineage>
        <taxon>Bacteria</taxon>
        <taxon>Pseudomonadati</taxon>
        <taxon>Pseudomonadota</taxon>
        <taxon>Gammaproteobacteria</taxon>
        <taxon>Moraxellales</taxon>
        <taxon>Moraxellaceae</taxon>
        <taxon>Paraperlucidibaca</taxon>
    </lineage>
</organism>
<dbReference type="NCBIfam" id="TIGR03570">
    <property type="entry name" value="NeuD_NnaD"/>
    <property type="match status" value="1"/>
</dbReference>
<evidence type="ECO:0000256" key="3">
    <source>
        <dbReference type="ARBA" id="ARBA00022737"/>
    </source>
</evidence>
<dbReference type="PROSITE" id="PS00101">
    <property type="entry name" value="HEXAPEP_TRANSFERASES"/>
    <property type="match status" value="1"/>
</dbReference>
<keyword evidence="2 7" id="KW-0808">Transferase</keyword>
<dbReference type="Proteomes" id="UP000256774">
    <property type="component" value="Unassembled WGS sequence"/>
</dbReference>
<keyword evidence="8" id="KW-1185">Reference proteome</keyword>
<feature type="active site" description="Proton acceptor" evidence="5">
    <location>
        <position position="141"/>
    </location>
</feature>
<dbReference type="InterPro" id="IPR018357">
    <property type="entry name" value="Hexapep_transf_CS"/>
</dbReference>
<comment type="caution">
    <text evidence="7">The sequence shown here is derived from an EMBL/GenBank/DDBJ whole genome shotgun (WGS) entry which is preliminary data.</text>
</comment>
<dbReference type="EMBL" id="QUNR01000001">
    <property type="protein sequence ID" value="REH40380.1"/>
    <property type="molecule type" value="Genomic_DNA"/>
</dbReference>
<keyword evidence="3" id="KW-0677">Repeat</keyword>
<proteinExistence type="inferred from homology"/>
<dbReference type="RefSeq" id="WP_116207420.1">
    <property type="nucleotide sequence ID" value="NZ_QUNR01000001.1"/>
</dbReference>
<dbReference type="InterPro" id="IPR001451">
    <property type="entry name" value="Hexapep"/>
</dbReference>
<dbReference type="InterPro" id="IPR020019">
    <property type="entry name" value="AcTrfase_PglD-like"/>
</dbReference>
<dbReference type="AlphaFoldDB" id="A0A3E0HA10"/>
<dbReference type="GO" id="GO:0016746">
    <property type="term" value="F:acyltransferase activity"/>
    <property type="evidence" value="ECO:0007669"/>
    <property type="project" value="UniProtKB-KW"/>
</dbReference>
<evidence type="ECO:0000256" key="2">
    <source>
        <dbReference type="ARBA" id="ARBA00022679"/>
    </source>
</evidence>
<evidence type="ECO:0000256" key="6">
    <source>
        <dbReference type="PIRSR" id="PIRSR620019-2"/>
    </source>
</evidence>
<dbReference type="CDD" id="cd03360">
    <property type="entry name" value="LbH_AT_putative"/>
    <property type="match status" value="1"/>
</dbReference>
<dbReference type="Pfam" id="PF00132">
    <property type="entry name" value="Hexapep"/>
    <property type="match status" value="1"/>
</dbReference>
<reference evidence="7 8" key="1">
    <citation type="submission" date="2018-08" db="EMBL/GenBank/DDBJ databases">
        <title>Genomic Encyclopedia of Type Strains, Phase IV (KMG-IV): sequencing the most valuable type-strain genomes for metagenomic binning, comparative biology and taxonomic classification.</title>
        <authorList>
            <person name="Goeker M."/>
        </authorList>
    </citation>
    <scope>NUCLEOTIDE SEQUENCE [LARGE SCALE GENOMIC DNA]</scope>
    <source>
        <strain evidence="7 8">DSM 26022</strain>
    </source>
</reference>
<dbReference type="PANTHER" id="PTHR43300:SF7">
    <property type="entry name" value="UDP-N-ACETYLBACILLOSAMINE N-ACETYLTRANSFERASE"/>
    <property type="match status" value="1"/>
</dbReference>
<dbReference type="Gene3D" id="2.160.10.10">
    <property type="entry name" value="Hexapeptide repeat proteins"/>
    <property type="match status" value="1"/>
</dbReference>
<name>A0A3E0HA10_9GAMM</name>
<evidence type="ECO:0000313" key="7">
    <source>
        <dbReference type="EMBL" id="REH40380.1"/>
    </source>
</evidence>
<evidence type="ECO:0000313" key="8">
    <source>
        <dbReference type="Proteomes" id="UP000256774"/>
    </source>
</evidence>
<accession>A0A3E0HA10</accession>
<feature type="site" description="Increases basicity of active site His" evidence="5">
    <location>
        <position position="142"/>
    </location>
</feature>
<dbReference type="InterPro" id="IPR011004">
    <property type="entry name" value="Trimer_LpxA-like_sf"/>
</dbReference>
<sequence>MSKKKNMLLWGGRSQARINISIMQDMGFESSGTIFDISLESLGFESRFKLINSIEKLLPIMPTFDRFLVCIGSDHGLARVKISDALQSCGIEPGSVFHPSAYIDATSSISIGCQIMPRAVIGKFVSLGKYCIVNTSATIDHECIIGEGCHIMGAAAIAGRVNLGKYVTVGTNATILPDLTIGEGSYIGAGSVVTKNIEPYGVYVGAPANFLKSKLFKYNEDIVQSLLSGLGALKK</sequence>
<feature type="binding site" evidence="6">
    <location>
        <position position="72"/>
    </location>
    <ligand>
        <name>substrate</name>
    </ligand>
</feature>
<evidence type="ECO:0000256" key="5">
    <source>
        <dbReference type="PIRSR" id="PIRSR620019-1"/>
    </source>
</evidence>
<comment type="similarity">
    <text evidence="1">Belongs to the transferase hexapeptide repeat family.</text>
</comment>
<dbReference type="PANTHER" id="PTHR43300">
    <property type="entry name" value="ACETYLTRANSFERASE"/>
    <property type="match status" value="1"/>
</dbReference>
<protein>
    <submittedName>
        <fullName evidence="7">Sugar O-acyltransferase (Sialic acid O-acetyltransferase NeuD family)</fullName>
    </submittedName>
</protein>
<dbReference type="OrthoDB" id="9815592at2"/>
<dbReference type="InterPro" id="IPR050179">
    <property type="entry name" value="Trans_hexapeptide_repeat"/>
</dbReference>
<dbReference type="SUPFAM" id="SSF51161">
    <property type="entry name" value="Trimeric LpxA-like enzymes"/>
    <property type="match status" value="1"/>
</dbReference>
<keyword evidence="4 7" id="KW-0012">Acyltransferase</keyword>
<gene>
    <name evidence="7" type="ORF">DFR26_0581</name>
</gene>